<feature type="compositionally biased region" description="Polar residues" evidence="1">
    <location>
        <begin position="48"/>
        <end position="66"/>
    </location>
</feature>
<feature type="region of interest" description="Disordered" evidence="1">
    <location>
        <begin position="36"/>
        <end position="118"/>
    </location>
</feature>
<evidence type="ECO:0000313" key="2">
    <source>
        <dbReference type="EMBL" id="KAL0575041.1"/>
    </source>
</evidence>
<accession>A0ABR3FI75</accession>
<feature type="compositionally biased region" description="Basic and acidic residues" evidence="1">
    <location>
        <begin position="36"/>
        <end position="47"/>
    </location>
</feature>
<evidence type="ECO:0008006" key="4">
    <source>
        <dbReference type="Google" id="ProtNLM"/>
    </source>
</evidence>
<feature type="compositionally biased region" description="Low complexity" evidence="1">
    <location>
        <begin position="78"/>
        <end position="89"/>
    </location>
</feature>
<feature type="compositionally biased region" description="Basic and acidic residues" evidence="1">
    <location>
        <begin position="101"/>
        <end position="113"/>
    </location>
</feature>
<comment type="caution">
    <text evidence="2">The sequence shown here is derived from an EMBL/GenBank/DDBJ whole genome shotgun (WGS) entry which is preliminary data.</text>
</comment>
<keyword evidence="3" id="KW-1185">Reference proteome</keyword>
<evidence type="ECO:0000313" key="3">
    <source>
        <dbReference type="Proteomes" id="UP001465976"/>
    </source>
</evidence>
<protein>
    <recommendedName>
        <fullName evidence="4">Alpha/beta-hydrolase</fullName>
    </recommendedName>
</protein>
<sequence length="230" mass="25554">MGSLKSKSSKKSLPPSPQLSLPSTFANLDVGLGIEDFKWDPPERLSSDQHSISSRSTKNASTTNVHSPYGFSPRAGGRRSISFTSSSSRPNMSTLSPPGRRSPDLTVDSRETSSTKGGYQHALGNALIAASHSESAKGTHNDLLQILNHENHPWGFSYQSYPHNVRVWYGDRDEKIAENAVRWMERTMGDDKCIVKVVKSADHSLMYNSGVVVEVLEFLLSCWQDDRRRF</sequence>
<name>A0ABR3FI75_9AGAR</name>
<dbReference type="Proteomes" id="UP001465976">
    <property type="component" value="Unassembled WGS sequence"/>
</dbReference>
<feature type="region of interest" description="Disordered" evidence="1">
    <location>
        <begin position="1"/>
        <end position="24"/>
    </location>
</feature>
<proteinExistence type="predicted"/>
<gene>
    <name evidence="2" type="ORF">V5O48_006942</name>
</gene>
<dbReference type="EMBL" id="JBAHYK010000342">
    <property type="protein sequence ID" value="KAL0575041.1"/>
    <property type="molecule type" value="Genomic_DNA"/>
</dbReference>
<organism evidence="2 3">
    <name type="scientific">Marasmius crinis-equi</name>
    <dbReference type="NCBI Taxonomy" id="585013"/>
    <lineage>
        <taxon>Eukaryota</taxon>
        <taxon>Fungi</taxon>
        <taxon>Dikarya</taxon>
        <taxon>Basidiomycota</taxon>
        <taxon>Agaricomycotina</taxon>
        <taxon>Agaricomycetes</taxon>
        <taxon>Agaricomycetidae</taxon>
        <taxon>Agaricales</taxon>
        <taxon>Marasmiineae</taxon>
        <taxon>Marasmiaceae</taxon>
        <taxon>Marasmius</taxon>
    </lineage>
</organism>
<reference evidence="2 3" key="1">
    <citation type="submission" date="2024-02" db="EMBL/GenBank/DDBJ databases">
        <title>A draft genome for the cacao thread blight pathogen Marasmius crinis-equi.</title>
        <authorList>
            <person name="Cohen S.P."/>
            <person name="Baruah I.K."/>
            <person name="Amoako-Attah I."/>
            <person name="Bukari Y."/>
            <person name="Meinhardt L.W."/>
            <person name="Bailey B.A."/>
        </authorList>
    </citation>
    <scope>NUCLEOTIDE SEQUENCE [LARGE SCALE GENOMIC DNA]</scope>
    <source>
        <strain evidence="2 3">GH-76</strain>
    </source>
</reference>
<evidence type="ECO:0000256" key="1">
    <source>
        <dbReference type="SAM" id="MobiDB-lite"/>
    </source>
</evidence>